<dbReference type="PANTHER" id="PTHR43651:SF3">
    <property type="entry name" value="1,4-ALPHA-GLUCAN-BRANCHING ENZYME"/>
    <property type="match status" value="1"/>
</dbReference>
<dbReference type="AlphaFoldDB" id="E6U338"/>
<dbReference type="NCBIfam" id="NF008967">
    <property type="entry name" value="PRK12313.1"/>
    <property type="match status" value="1"/>
</dbReference>
<accession>E6U338</accession>
<dbReference type="KEGG" id="eha:Ethha_1992"/>
<dbReference type="InterPro" id="IPR006407">
    <property type="entry name" value="GlgB"/>
</dbReference>
<dbReference type="GO" id="GO:0004553">
    <property type="term" value="F:hydrolase activity, hydrolyzing O-glycosyl compounds"/>
    <property type="evidence" value="ECO:0007669"/>
    <property type="project" value="InterPro"/>
</dbReference>
<dbReference type="GO" id="GO:0005829">
    <property type="term" value="C:cytosol"/>
    <property type="evidence" value="ECO:0007669"/>
    <property type="project" value="TreeGrafter"/>
</dbReference>
<dbReference type="UniPathway" id="UPA00164"/>
<dbReference type="HOGENOM" id="CLU_004245_3_2_9"/>
<evidence type="ECO:0000256" key="8">
    <source>
        <dbReference type="ARBA" id="ARBA00023056"/>
    </source>
</evidence>
<dbReference type="STRING" id="663278.Ethha_1992"/>
<dbReference type="SUPFAM" id="SSF51011">
    <property type="entry name" value="Glycosyl hydrolase domain"/>
    <property type="match status" value="1"/>
</dbReference>
<evidence type="ECO:0000259" key="12">
    <source>
        <dbReference type="SMART" id="SM00642"/>
    </source>
</evidence>
<keyword evidence="6 10" id="KW-0328">Glycosyltransferase</keyword>
<dbReference type="SUPFAM" id="SSF51445">
    <property type="entry name" value="(Trans)glycosidases"/>
    <property type="match status" value="1"/>
</dbReference>
<dbReference type="CDD" id="cd02855">
    <property type="entry name" value="E_set_GBE_prok_N"/>
    <property type="match status" value="1"/>
</dbReference>
<dbReference type="EMBL" id="CP002400">
    <property type="protein sequence ID" value="ADU27510.1"/>
    <property type="molecule type" value="Genomic_DNA"/>
</dbReference>
<dbReference type="PIRSF" id="PIRSF000463">
    <property type="entry name" value="GlgB"/>
    <property type="match status" value="1"/>
</dbReference>
<evidence type="ECO:0000256" key="10">
    <source>
        <dbReference type="HAMAP-Rule" id="MF_00685"/>
    </source>
</evidence>
<dbReference type="FunFam" id="2.60.40.1180:FF:000002">
    <property type="entry name" value="1,4-alpha-glucan branching enzyme GlgB"/>
    <property type="match status" value="1"/>
</dbReference>
<evidence type="ECO:0000256" key="3">
    <source>
        <dbReference type="ARBA" id="ARBA00004964"/>
    </source>
</evidence>
<dbReference type="Gene3D" id="2.60.40.1180">
    <property type="entry name" value="Golgi alpha-mannosidase II"/>
    <property type="match status" value="1"/>
</dbReference>
<dbReference type="Pfam" id="PF00128">
    <property type="entry name" value="Alpha-amylase"/>
    <property type="match status" value="1"/>
</dbReference>
<keyword evidence="5 10" id="KW-0321">Glycogen metabolism</keyword>
<dbReference type="eggNOG" id="COG0296">
    <property type="taxonomic scope" value="Bacteria"/>
</dbReference>
<evidence type="ECO:0000256" key="7">
    <source>
        <dbReference type="ARBA" id="ARBA00022679"/>
    </source>
</evidence>
<reference evidence="13 14" key="1">
    <citation type="submission" date="2010-12" db="EMBL/GenBank/DDBJ databases">
        <title>Complete sequence of Ethanoligenens harbinense YUAN-3.</title>
        <authorList>
            <person name="Lucas S."/>
            <person name="Copeland A."/>
            <person name="Lapidus A."/>
            <person name="Cheng J.-F."/>
            <person name="Bruce D."/>
            <person name="Goodwin L."/>
            <person name="Pitluck S."/>
            <person name="Chertkov O."/>
            <person name="Misra M."/>
            <person name="Detter J.C."/>
            <person name="Han C."/>
            <person name="Tapia R."/>
            <person name="Land M."/>
            <person name="Hauser L."/>
            <person name="Jeffries C."/>
            <person name="Kyrpides N."/>
            <person name="Ivanova N."/>
            <person name="Mikhailova N."/>
            <person name="Wang A."/>
            <person name="Mouttaki H."/>
            <person name="He Z."/>
            <person name="Zhou J."/>
            <person name="Hemme C.L."/>
            <person name="Woyke T."/>
        </authorList>
    </citation>
    <scope>NUCLEOTIDE SEQUENCE [LARGE SCALE GENOMIC DNA]</scope>
    <source>
        <strain evidence="14">DSM 18485 / JCM 12961 / CGMCC 1.5033 / YUAN-3</strain>
    </source>
</reference>
<comment type="subunit">
    <text evidence="10">Monomer.</text>
</comment>
<dbReference type="SMART" id="SM00642">
    <property type="entry name" value="Aamy"/>
    <property type="match status" value="1"/>
</dbReference>
<dbReference type="GO" id="GO:0043169">
    <property type="term" value="F:cation binding"/>
    <property type="evidence" value="ECO:0007669"/>
    <property type="project" value="InterPro"/>
</dbReference>
<protein>
    <recommendedName>
        <fullName evidence="10">1,4-alpha-glucan branching enzyme GlgB</fullName>
        <ecNumber evidence="10">2.4.1.18</ecNumber>
    </recommendedName>
    <alternativeName>
        <fullName evidence="10">1,4-alpha-D-glucan:1,4-alpha-D-glucan 6-glucosyl-transferase</fullName>
    </alternativeName>
    <alternativeName>
        <fullName evidence="10">Alpha-(1-&gt;4)-glucan branching enzyme</fullName>
    </alternativeName>
    <alternativeName>
        <fullName evidence="10">Glycogen branching enzyme</fullName>
        <shortName evidence="10">BE</shortName>
    </alternativeName>
</protein>
<evidence type="ECO:0000256" key="2">
    <source>
        <dbReference type="ARBA" id="ARBA00002953"/>
    </source>
</evidence>
<dbReference type="InterPro" id="IPR017853">
    <property type="entry name" value="GH"/>
</dbReference>
<dbReference type="Gene3D" id="3.20.20.80">
    <property type="entry name" value="Glycosidases"/>
    <property type="match status" value="1"/>
</dbReference>
<dbReference type="NCBIfam" id="TIGR01515">
    <property type="entry name" value="branching_enzym"/>
    <property type="match status" value="1"/>
</dbReference>
<evidence type="ECO:0000313" key="14">
    <source>
        <dbReference type="Proteomes" id="UP000001551"/>
    </source>
</evidence>
<dbReference type="PANTHER" id="PTHR43651">
    <property type="entry name" value="1,4-ALPHA-GLUCAN-BRANCHING ENZYME"/>
    <property type="match status" value="1"/>
</dbReference>
<feature type="active site" description="Nucleophile" evidence="10 11">
    <location>
        <position position="313"/>
    </location>
</feature>
<evidence type="ECO:0000313" key="13">
    <source>
        <dbReference type="EMBL" id="ADU27510.1"/>
    </source>
</evidence>
<proteinExistence type="inferred from homology"/>
<evidence type="ECO:0000256" key="9">
    <source>
        <dbReference type="ARBA" id="ARBA00023277"/>
    </source>
</evidence>
<dbReference type="Pfam" id="PF02806">
    <property type="entry name" value="Alpha-amylase_C"/>
    <property type="match status" value="1"/>
</dbReference>
<sequence length="634" mass="73621">MYTNAPKKTGREQELQCFHESVYPLSFEYFGGHSSHRSKKSGVVFRVWAPKAVSVSIVGDFNNWDASKNPMISVDDQGVWEGFVPGIKSFDIYKYQIETADGKTLLKSDPYATHMETRPDTASRYYNLSGYHWKDQEWQKKKEKKSAYDVPMNIYELHAGSWKKYPDGNPFEYRKLAEELIPYLQKMGYTHVELMPIMEYPLDNSWGYQVTGYFAPTSRYGSPRDFMAFVDYCHQADIGVIMDWVPAHFPKDAHGLYRFDGDCCYEYTDPLKQEHKSWGTCVFDYSKSEVRSFLVSNAIFWLQKYHIDGLRVDAVASMLYLDYDRKNGEWRPNQYGGHENLEAVSFLQELNREVFSRFPNALMIAEESTAWPLVTKPVDVGGLGFNFKWNMGWMNDMLDYVSTDPYFRKDHHKDITFSFHYAFSENYILPISHDEVVHGKRSLLEKMPGDKAEQFAGVRVFLAYMIAHPGKKLLFMGSEFGQVHEWDCHDALQWQLLGEKGHQNLQDFTAALNHFYLDQSPLWQNDFSWEGFQWISYDDNLQNIIAFRRIDRKGEELVCLFNFAPVKRDDYRIGIPAAGYYQEAFNTDAEQFGGTGESNKEPVPTEKIPLHGYQQSIALTVPPMAALFLKHQPK</sequence>
<dbReference type="GO" id="GO:0003844">
    <property type="term" value="F:1,4-alpha-glucan branching enzyme activity"/>
    <property type="evidence" value="ECO:0007669"/>
    <property type="project" value="UniProtKB-UniRule"/>
</dbReference>
<dbReference type="Proteomes" id="UP000001551">
    <property type="component" value="Chromosome"/>
</dbReference>
<keyword evidence="8 10" id="KW-0320">Glycogen biosynthesis</keyword>
<evidence type="ECO:0000256" key="1">
    <source>
        <dbReference type="ARBA" id="ARBA00000826"/>
    </source>
</evidence>
<dbReference type="FunFam" id="3.20.20.80:FF:000003">
    <property type="entry name" value="1,4-alpha-glucan branching enzyme GlgB"/>
    <property type="match status" value="1"/>
</dbReference>
<evidence type="ECO:0000256" key="4">
    <source>
        <dbReference type="ARBA" id="ARBA00009000"/>
    </source>
</evidence>
<comment type="function">
    <text evidence="2 10">Catalyzes the formation of the alpha-1,6-glucosidic linkages in glycogen by scission of a 1,4-alpha-linked oligosaccharide from growing alpha-1,4-glucan chains and the subsequent attachment of the oligosaccharide to the alpha-1,6 position.</text>
</comment>
<dbReference type="InterPro" id="IPR006048">
    <property type="entry name" value="A-amylase/branching_C"/>
</dbReference>
<evidence type="ECO:0000256" key="6">
    <source>
        <dbReference type="ARBA" id="ARBA00022676"/>
    </source>
</evidence>
<dbReference type="RefSeq" id="WP_013485858.1">
    <property type="nucleotide sequence ID" value="NC_014828.1"/>
</dbReference>
<feature type="domain" description="Glycosyl hydrolase family 13 catalytic" evidence="12">
    <location>
        <begin position="156"/>
        <end position="516"/>
    </location>
</feature>
<dbReference type="InterPro" id="IPR013783">
    <property type="entry name" value="Ig-like_fold"/>
</dbReference>
<dbReference type="NCBIfam" id="NF003811">
    <property type="entry name" value="PRK05402.1"/>
    <property type="match status" value="1"/>
</dbReference>
<keyword evidence="7 10" id="KW-0808">Transferase</keyword>
<feature type="active site" description="Proton donor" evidence="10 11">
    <location>
        <position position="366"/>
    </location>
</feature>
<dbReference type="InterPro" id="IPR037439">
    <property type="entry name" value="Branching_enzy"/>
</dbReference>
<dbReference type="InterPro" id="IPR004193">
    <property type="entry name" value="Glyco_hydro_13_N"/>
</dbReference>
<comment type="catalytic activity">
    <reaction evidence="1 10">
        <text>Transfers a segment of a (1-&gt;4)-alpha-D-glucan chain to a primary hydroxy group in a similar glucan chain.</text>
        <dbReference type="EC" id="2.4.1.18"/>
    </reaction>
</comment>
<dbReference type="EC" id="2.4.1.18" evidence="10"/>
<comment type="similarity">
    <text evidence="4 10">Belongs to the glycosyl hydrolase 13 family. GlgB subfamily.</text>
</comment>
<dbReference type="Pfam" id="PF02922">
    <property type="entry name" value="CBM_48"/>
    <property type="match status" value="1"/>
</dbReference>
<gene>
    <name evidence="10" type="primary">glgB</name>
    <name evidence="13" type="ordered locus">Ethha_1992</name>
</gene>
<dbReference type="InterPro" id="IPR044143">
    <property type="entry name" value="GlgB_N_E_set_prok"/>
</dbReference>
<keyword evidence="14" id="KW-1185">Reference proteome</keyword>
<keyword evidence="9 10" id="KW-0119">Carbohydrate metabolism</keyword>
<dbReference type="CDD" id="cd11322">
    <property type="entry name" value="AmyAc_Glg_BE"/>
    <property type="match status" value="1"/>
</dbReference>
<dbReference type="InterPro" id="IPR006047">
    <property type="entry name" value="GH13_cat_dom"/>
</dbReference>
<organism evidence="13 14">
    <name type="scientific">Ethanoligenens harbinense (strain DSM 18485 / JCM 12961 / CGMCC 1.5033 / YUAN-3)</name>
    <dbReference type="NCBI Taxonomy" id="663278"/>
    <lineage>
        <taxon>Bacteria</taxon>
        <taxon>Bacillati</taxon>
        <taxon>Bacillota</taxon>
        <taxon>Clostridia</taxon>
        <taxon>Eubacteriales</taxon>
        <taxon>Oscillospiraceae</taxon>
        <taxon>Ethanoligenens</taxon>
    </lineage>
</organism>
<dbReference type="HAMAP" id="MF_00685">
    <property type="entry name" value="GlgB"/>
    <property type="match status" value="1"/>
</dbReference>
<dbReference type="GO" id="GO:0005978">
    <property type="term" value="P:glycogen biosynthetic process"/>
    <property type="evidence" value="ECO:0007669"/>
    <property type="project" value="UniProtKB-UniRule"/>
</dbReference>
<evidence type="ECO:0000256" key="5">
    <source>
        <dbReference type="ARBA" id="ARBA00022600"/>
    </source>
</evidence>
<name>E6U338_ETHHY</name>
<dbReference type="InterPro" id="IPR013780">
    <property type="entry name" value="Glyco_hydro_b"/>
</dbReference>
<evidence type="ECO:0000256" key="11">
    <source>
        <dbReference type="PIRSR" id="PIRSR000463-1"/>
    </source>
</evidence>
<comment type="pathway">
    <text evidence="3 10">Glycan biosynthesis; glycogen biosynthesis.</text>
</comment>
<dbReference type="Gene3D" id="2.60.40.10">
    <property type="entry name" value="Immunoglobulins"/>
    <property type="match status" value="1"/>
</dbReference>